<dbReference type="Proteomes" id="UP000322553">
    <property type="component" value="Chromosome"/>
</dbReference>
<evidence type="ECO:0000313" key="2">
    <source>
        <dbReference type="Proteomes" id="UP000322553"/>
    </source>
</evidence>
<organism evidence="1 2">
    <name type="scientific">Kushneria phosphatilytica</name>
    <dbReference type="NCBI Taxonomy" id="657387"/>
    <lineage>
        <taxon>Bacteria</taxon>
        <taxon>Pseudomonadati</taxon>
        <taxon>Pseudomonadota</taxon>
        <taxon>Gammaproteobacteria</taxon>
        <taxon>Oceanospirillales</taxon>
        <taxon>Halomonadaceae</taxon>
        <taxon>Kushneria</taxon>
    </lineage>
</organism>
<dbReference type="AlphaFoldDB" id="A0A1S1P055"/>
<dbReference type="KEGG" id="kuy:FY550_05740"/>
<proteinExistence type="predicted"/>
<evidence type="ECO:0000313" key="1">
    <source>
        <dbReference type="EMBL" id="QEL10677.1"/>
    </source>
</evidence>
<dbReference type="RefSeq" id="WP_070976522.1">
    <property type="nucleotide sequence ID" value="NZ_CP043420.1"/>
</dbReference>
<accession>A0A1S1P055</accession>
<reference evidence="1 2" key="1">
    <citation type="submission" date="2019-08" db="EMBL/GenBank/DDBJ databases">
        <title>Complete genome sequence of Kushneria sp. YCWA18, a halophilic phosphate-solubilizing bacterium isolated from Daqiao saltern in China.</title>
        <authorList>
            <person name="Du G.-X."/>
            <person name="Qu L.-Y."/>
        </authorList>
    </citation>
    <scope>NUCLEOTIDE SEQUENCE [LARGE SCALE GENOMIC DNA]</scope>
    <source>
        <strain evidence="1 2">YCWA18</strain>
    </source>
</reference>
<protein>
    <submittedName>
        <fullName evidence="1">Uncharacterized protein</fullName>
    </submittedName>
</protein>
<dbReference type="OrthoDB" id="6183652at2"/>
<name>A0A1S1P055_9GAMM</name>
<sequence>MPDLSEEKRMPTPCPECGSHRVRLSEVHNPTDKVFCSSCNTLRGEYSDLEKELLEKPRSEAEELLEAAANSKKRSE</sequence>
<keyword evidence="2" id="KW-1185">Reference proteome</keyword>
<dbReference type="EMBL" id="CP043420">
    <property type="protein sequence ID" value="QEL10677.1"/>
    <property type="molecule type" value="Genomic_DNA"/>
</dbReference>
<gene>
    <name evidence="1" type="ORF">FY550_05740</name>
</gene>